<dbReference type="SUPFAM" id="SSF46689">
    <property type="entry name" value="Homeodomain-like"/>
    <property type="match status" value="1"/>
</dbReference>
<dbReference type="GeneID" id="59335625"/>
<dbReference type="AlphaFoldDB" id="A0A8H6KYF9"/>
<reference evidence="3 4" key="1">
    <citation type="journal article" date="2020" name="Genomics">
        <title>Complete, high-quality genomes from long-read metagenomic sequencing of two wolf lichen thalli reveals enigmatic genome architecture.</title>
        <authorList>
            <person name="McKenzie S.K."/>
            <person name="Walston R.F."/>
            <person name="Allen J.L."/>
        </authorList>
    </citation>
    <scope>NUCLEOTIDE SEQUENCE [LARGE SCALE GENOMIC DNA]</scope>
    <source>
        <strain evidence="3">WasteWater1</strain>
    </source>
</reference>
<evidence type="ECO:0000259" key="2">
    <source>
        <dbReference type="PROSITE" id="PS50090"/>
    </source>
</evidence>
<protein>
    <recommendedName>
        <fullName evidence="2">Myb-like domain-containing protein</fullName>
    </recommendedName>
</protein>
<feature type="domain" description="Myb-like" evidence="2">
    <location>
        <begin position="212"/>
        <end position="254"/>
    </location>
</feature>
<dbReference type="InterPro" id="IPR050560">
    <property type="entry name" value="MYB_TF"/>
</dbReference>
<name>A0A8H6KYF9_9LECA</name>
<evidence type="ECO:0000313" key="3">
    <source>
        <dbReference type="EMBL" id="KAF6229111.1"/>
    </source>
</evidence>
<gene>
    <name evidence="3" type="ORF">HO133_007225</name>
</gene>
<accession>A0A8H6KYF9</accession>
<organism evidence="3 4">
    <name type="scientific">Letharia lupina</name>
    <dbReference type="NCBI Taxonomy" id="560253"/>
    <lineage>
        <taxon>Eukaryota</taxon>
        <taxon>Fungi</taxon>
        <taxon>Dikarya</taxon>
        <taxon>Ascomycota</taxon>
        <taxon>Pezizomycotina</taxon>
        <taxon>Lecanoromycetes</taxon>
        <taxon>OSLEUM clade</taxon>
        <taxon>Lecanoromycetidae</taxon>
        <taxon>Lecanorales</taxon>
        <taxon>Lecanorineae</taxon>
        <taxon>Parmeliaceae</taxon>
        <taxon>Letharia</taxon>
    </lineage>
</organism>
<dbReference type="PROSITE" id="PS50090">
    <property type="entry name" value="MYB_LIKE"/>
    <property type="match status" value="2"/>
</dbReference>
<dbReference type="EMBL" id="JACCJB010000003">
    <property type="protein sequence ID" value="KAF6229111.1"/>
    <property type="molecule type" value="Genomic_DNA"/>
</dbReference>
<dbReference type="Gene3D" id="1.10.10.60">
    <property type="entry name" value="Homeodomain-like"/>
    <property type="match status" value="2"/>
</dbReference>
<dbReference type="Pfam" id="PF00249">
    <property type="entry name" value="Myb_DNA-binding"/>
    <property type="match status" value="2"/>
</dbReference>
<dbReference type="PANTHER" id="PTHR45614">
    <property type="entry name" value="MYB PROTEIN-RELATED"/>
    <property type="match status" value="1"/>
</dbReference>
<evidence type="ECO:0000313" key="4">
    <source>
        <dbReference type="Proteomes" id="UP000593566"/>
    </source>
</evidence>
<evidence type="ECO:0000256" key="1">
    <source>
        <dbReference type="SAM" id="MobiDB-lite"/>
    </source>
</evidence>
<sequence>MDSTSKEPASAPYESDPSGETEGNPSQNPSLPVPHDILVVEDAGKPYNPWPAADKELVMSLRNDGMSFRDISKRFTDRSARACRLLYDRVLETMQKLREEWPWTSSEEQLLFSLHKAGYPPRKVGDEFPERTGLAVKVEWEYMDAPVDYEDDYQWTELEDQQLQDFHKAGNDWMSIARLMPGLRRTAGDCLVRYLQTHGSLPYPCPTASAFPWAPEEIASLIRMRDQGRDWVEIASQLPDHDAVDCRNYWYNNHWDDYREWFKDGQIDMSRYAKSSKNTAS</sequence>
<feature type="domain" description="Myb-like" evidence="2">
    <location>
        <begin position="155"/>
        <end position="198"/>
    </location>
</feature>
<comment type="caution">
    <text evidence="3">The sequence shown here is derived from an EMBL/GenBank/DDBJ whole genome shotgun (WGS) entry which is preliminary data.</text>
</comment>
<dbReference type="GO" id="GO:0000978">
    <property type="term" value="F:RNA polymerase II cis-regulatory region sequence-specific DNA binding"/>
    <property type="evidence" value="ECO:0007669"/>
    <property type="project" value="TreeGrafter"/>
</dbReference>
<keyword evidence="4" id="KW-1185">Reference proteome</keyword>
<dbReference type="GO" id="GO:0005634">
    <property type="term" value="C:nucleus"/>
    <property type="evidence" value="ECO:0007669"/>
    <property type="project" value="TreeGrafter"/>
</dbReference>
<dbReference type="SMART" id="SM00717">
    <property type="entry name" value="SANT"/>
    <property type="match status" value="3"/>
</dbReference>
<feature type="compositionally biased region" description="Polar residues" evidence="1">
    <location>
        <begin position="21"/>
        <end position="30"/>
    </location>
</feature>
<dbReference type="RefSeq" id="XP_037156753.1">
    <property type="nucleotide sequence ID" value="XM_037298118.1"/>
</dbReference>
<feature type="region of interest" description="Disordered" evidence="1">
    <location>
        <begin position="1"/>
        <end position="34"/>
    </location>
</feature>
<dbReference type="CDD" id="cd00167">
    <property type="entry name" value="SANT"/>
    <property type="match status" value="2"/>
</dbReference>
<dbReference type="InterPro" id="IPR009057">
    <property type="entry name" value="Homeodomain-like_sf"/>
</dbReference>
<dbReference type="GO" id="GO:0000981">
    <property type="term" value="F:DNA-binding transcription factor activity, RNA polymerase II-specific"/>
    <property type="evidence" value="ECO:0007669"/>
    <property type="project" value="TreeGrafter"/>
</dbReference>
<dbReference type="InterPro" id="IPR001005">
    <property type="entry name" value="SANT/Myb"/>
</dbReference>
<proteinExistence type="predicted"/>
<dbReference type="Proteomes" id="UP000593566">
    <property type="component" value="Unassembled WGS sequence"/>
</dbReference>